<dbReference type="InterPro" id="IPR056400">
    <property type="entry name" value="CSDE1"/>
</dbReference>
<sequence length="881" mass="97588">MSSNPQWKSFQPPSMNSDTSILDFKSLTIPNNSTTSNFHSSNGTNFNSSNHYQGAPSAPKDSPNNVYASKATSSNHYSNYNSYSSTNNARGGGRFPIGTFTGNEGSNNVYNGDNIGSPPVNNSGSSNNTSSSYNDSALSNQGTRETGIIEKLLHSFGFIQCCERQARLFFHFSQFNGNIEHLKIGDPVEFEMTYDRRTGKPIACDVTKIAPEVVLSEERVTGAVTTELRSEGSGGDTQGRISYENRGECFFLPYNKDDVEGNVTLRSGDKVSFQIATNQRGNLGACHIRLENPAHPVKYQGVVCSVKESFGFIERADVVKEIFFHFSEAKMKDELRLNDDVEFTIQTRNGKEVACNITKLDPGSVVFEDLSTEIVKGQVLKPLERGQQPRHQNDPLPGRIRYRAPDHSEVEVPFGDKDQKGDFTLKHGDWVQFQIATDRRDQLRRATGIALLDESFLVSGERREQGVIAVLKTGFGFLRCVDREARLFFHFNEVLDVDREICVGDEVEFTVIQDQSSFSSSRQSAIRIKHLAPGTVQFETVMEKNVIGVLPRQSPRNCDPKNLPRSGDKVEFNICQIKRNKELIAVDVQVVGKSQMKNGLGRQGFVAALKDGFGFIETIAHDREVFFHFSNFEGEANSLELGVEVEYNLGTRGSSGSCLSAENVHVLPKGTIELPPATGPLLDGIVVRPLRSVNPDQTQYAGLVQLALVEEPEDKGAEYEFGITGLANKRELLQAGDPVTFQVDSENRATNIMAVRKKRRATVDALKCGFGFLNFEVDEGKKLFFHMSEVKDNISLQPGDQVEFVLVTNQRTGKSSACNVTKVSDAPRQERPERLISRLRTISLEESGPKLTVVRQPRGPDGTKGFDLDMRQPRAPGSVVE</sequence>
<dbReference type="PROSITE" id="PS51938">
    <property type="entry name" value="SUZ_C"/>
    <property type="match status" value="1"/>
</dbReference>
<proteinExistence type="inferred from homology"/>
<reference evidence="9" key="2">
    <citation type="submission" date="2023-05" db="EMBL/GenBank/DDBJ databases">
        <authorList>
            <person name="Fouks B."/>
        </authorList>
    </citation>
    <scope>NUCLEOTIDE SEQUENCE</scope>
    <source>
        <strain evidence="9">Stay&amp;Tobe</strain>
        <tissue evidence="9">Testes</tissue>
    </source>
</reference>
<dbReference type="FunFam" id="2.40.50.140:FF:000055">
    <property type="entry name" value="Cold shock domain containing E1, RNA-binding"/>
    <property type="match status" value="1"/>
</dbReference>
<dbReference type="EMBL" id="JASPKZ010001227">
    <property type="protein sequence ID" value="KAJ9598361.1"/>
    <property type="molecule type" value="Genomic_DNA"/>
</dbReference>
<feature type="domain" description="CSD" evidence="7">
    <location>
        <begin position="601"/>
        <end position="666"/>
    </location>
</feature>
<dbReference type="GO" id="GO:0003723">
    <property type="term" value="F:RNA binding"/>
    <property type="evidence" value="ECO:0007669"/>
    <property type="project" value="UniProtKB-KW"/>
</dbReference>
<dbReference type="InterPro" id="IPR002059">
    <property type="entry name" value="CSP_DNA-bd"/>
</dbReference>
<reference evidence="9" key="1">
    <citation type="journal article" date="2023" name="IScience">
        <title>Live-bearing cockroach genome reveals convergent evolutionary mechanisms linked to viviparity in insects and beyond.</title>
        <authorList>
            <person name="Fouks B."/>
            <person name="Harrison M.C."/>
            <person name="Mikhailova A.A."/>
            <person name="Marchal E."/>
            <person name="English S."/>
            <person name="Carruthers M."/>
            <person name="Jennings E.C."/>
            <person name="Chiamaka E.L."/>
            <person name="Frigard R.A."/>
            <person name="Pippel M."/>
            <person name="Attardo G.M."/>
            <person name="Benoit J.B."/>
            <person name="Bornberg-Bauer E."/>
            <person name="Tobe S.S."/>
        </authorList>
    </citation>
    <scope>NUCLEOTIDE SEQUENCE</scope>
    <source>
        <strain evidence="9">Stay&amp;Tobe</strain>
    </source>
</reference>
<keyword evidence="4" id="KW-0694">RNA-binding</keyword>
<feature type="domain" description="CSD" evidence="7">
    <location>
        <begin position="463"/>
        <end position="530"/>
    </location>
</feature>
<evidence type="ECO:0000256" key="2">
    <source>
        <dbReference type="ARBA" id="ARBA00022490"/>
    </source>
</evidence>
<dbReference type="InterPro" id="IPR024642">
    <property type="entry name" value="SUZ-C"/>
</dbReference>
<evidence type="ECO:0008006" key="11">
    <source>
        <dbReference type="Google" id="ProtNLM"/>
    </source>
</evidence>
<dbReference type="Pfam" id="PF12901">
    <property type="entry name" value="SUZ-C"/>
    <property type="match status" value="1"/>
</dbReference>
<comment type="similarity">
    <text evidence="5">Belongs to the UNR family.</text>
</comment>
<dbReference type="GO" id="GO:0005737">
    <property type="term" value="C:cytoplasm"/>
    <property type="evidence" value="ECO:0007669"/>
    <property type="project" value="UniProtKB-SubCell"/>
</dbReference>
<dbReference type="SUPFAM" id="SSF50249">
    <property type="entry name" value="Nucleic acid-binding proteins"/>
    <property type="match status" value="5"/>
</dbReference>
<gene>
    <name evidence="9" type="ORF">L9F63_010957</name>
</gene>
<evidence type="ECO:0000313" key="10">
    <source>
        <dbReference type="Proteomes" id="UP001233999"/>
    </source>
</evidence>
<evidence type="ECO:0000256" key="5">
    <source>
        <dbReference type="ARBA" id="ARBA00044751"/>
    </source>
</evidence>
<evidence type="ECO:0000256" key="4">
    <source>
        <dbReference type="ARBA" id="ARBA00022884"/>
    </source>
</evidence>
<dbReference type="GO" id="GO:1905172">
    <property type="term" value="F:RISC complex binding"/>
    <property type="evidence" value="ECO:0007669"/>
    <property type="project" value="UniProtKB-ARBA"/>
</dbReference>
<feature type="region of interest" description="Disordered" evidence="6">
    <location>
        <begin position="108"/>
        <end position="140"/>
    </location>
</feature>
<protein>
    <recommendedName>
        <fullName evidence="11">Cold shock domain-containing protein E1</fullName>
    </recommendedName>
</protein>
<dbReference type="SMART" id="SM00357">
    <property type="entry name" value="CSP"/>
    <property type="match status" value="5"/>
</dbReference>
<feature type="compositionally biased region" description="Polar residues" evidence="6">
    <location>
        <begin position="62"/>
        <end position="71"/>
    </location>
</feature>
<feature type="domain" description="SUZ-C" evidence="8">
    <location>
        <begin position="830"/>
        <end position="870"/>
    </location>
</feature>
<dbReference type="PANTHER" id="PTHR12913:SF1">
    <property type="entry name" value="COLD SHOCK DOMAIN-CONTAINING PROTEIN E1"/>
    <property type="match status" value="1"/>
</dbReference>
<dbReference type="CDD" id="cd04458">
    <property type="entry name" value="CSP_CDS"/>
    <property type="match status" value="3"/>
</dbReference>
<evidence type="ECO:0000256" key="6">
    <source>
        <dbReference type="SAM" id="MobiDB-lite"/>
    </source>
</evidence>
<dbReference type="Pfam" id="PF00313">
    <property type="entry name" value="CSD"/>
    <property type="match status" value="5"/>
</dbReference>
<accession>A0AAD8EQ71</accession>
<organism evidence="9 10">
    <name type="scientific">Diploptera punctata</name>
    <name type="common">Pacific beetle cockroach</name>
    <dbReference type="NCBI Taxonomy" id="6984"/>
    <lineage>
        <taxon>Eukaryota</taxon>
        <taxon>Metazoa</taxon>
        <taxon>Ecdysozoa</taxon>
        <taxon>Arthropoda</taxon>
        <taxon>Hexapoda</taxon>
        <taxon>Insecta</taxon>
        <taxon>Pterygota</taxon>
        <taxon>Neoptera</taxon>
        <taxon>Polyneoptera</taxon>
        <taxon>Dictyoptera</taxon>
        <taxon>Blattodea</taxon>
        <taxon>Blaberoidea</taxon>
        <taxon>Blaberidae</taxon>
        <taxon>Diplopterinae</taxon>
        <taxon>Diploptera</taxon>
    </lineage>
</organism>
<dbReference type="Pfam" id="PF23456">
    <property type="entry name" value="CSDE1"/>
    <property type="match status" value="3"/>
</dbReference>
<feature type="region of interest" description="Disordered" evidence="6">
    <location>
        <begin position="847"/>
        <end position="881"/>
    </location>
</feature>
<name>A0AAD8EQ71_DIPPU</name>
<feature type="compositionally biased region" description="Low complexity" evidence="6">
    <location>
        <begin position="35"/>
        <end position="51"/>
    </location>
</feature>
<feature type="domain" description="CSD" evidence="7">
    <location>
        <begin position="144"/>
        <end position="208"/>
    </location>
</feature>
<keyword evidence="10" id="KW-1185">Reference proteome</keyword>
<dbReference type="PANTHER" id="PTHR12913">
    <property type="entry name" value="UNR PROTEIN N-RAS UPSTREAM GENE PROTEIN"/>
    <property type="match status" value="1"/>
</dbReference>
<dbReference type="InterPro" id="IPR012340">
    <property type="entry name" value="NA-bd_OB-fold"/>
</dbReference>
<dbReference type="AlphaFoldDB" id="A0AAD8EQ71"/>
<keyword evidence="3" id="KW-0677">Repeat</keyword>
<dbReference type="InterPro" id="IPR011129">
    <property type="entry name" value="CSD"/>
</dbReference>
<keyword evidence="2" id="KW-0963">Cytoplasm</keyword>
<evidence type="ECO:0000313" key="9">
    <source>
        <dbReference type="EMBL" id="KAJ9598361.1"/>
    </source>
</evidence>
<dbReference type="InterPro" id="IPR019844">
    <property type="entry name" value="CSD_CS"/>
</dbReference>
<evidence type="ECO:0000259" key="7">
    <source>
        <dbReference type="PROSITE" id="PS51857"/>
    </source>
</evidence>
<feature type="region of interest" description="Disordered" evidence="6">
    <location>
        <begin position="35"/>
        <end position="71"/>
    </location>
</feature>
<comment type="subcellular location">
    <subcellularLocation>
        <location evidence="1">Cytoplasm</location>
    </subcellularLocation>
</comment>
<feature type="domain" description="CSD" evidence="7">
    <location>
        <begin position="298"/>
        <end position="359"/>
    </location>
</feature>
<comment type="caution">
    <text evidence="9">The sequence shown here is derived from an EMBL/GenBank/DDBJ whole genome shotgun (WGS) entry which is preliminary data.</text>
</comment>
<dbReference type="PROSITE" id="PS00352">
    <property type="entry name" value="CSD_1"/>
    <property type="match status" value="2"/>
</dbReference>
<feature type="domain" description="CSD" evidence="7">
    <location>
        <begin position="758"/>
        <end position="822"/>
    </location>
</feature>
<evidence type="ECO:0000256" key="1">
    <source>
        <dbReference type="ARBA" id="ARBA00004496"/>
    </source>
</evidence>
<feature type="compositionally biased region" description="Low complexity" evidence="6">
    <location>
        <begin position="121"/>
        <end position="136"/>
    </location>
</feature>
<evidence type="ECO:0000259" key="8">
    <source>
        <dbReference type="PROSITE" id="PS51938"/>
    </source>
</evidence>
<dbReference type="Proteomes" id="UP001233999">
    <property type="component" value="Unassembled WGS sequence"/>
</dbReference>
<dbReference type="Gene3D" id="2.40.50.140">
    <property type="entry name" value="Nucleic acid-binding proteins"/>
    <property type="match status" value="6"/>
</dbReference>
<dbReference type="PROSITE" id="PS51857">
    <property type="entry name" value="CSD_2"/>
    <property type="match status" value="5"/>
</dbReference>
<evidence type="ECO:0000256" key="3">
    <source>
        <dbReference type="ARBA" id="ARBA00022737"/>
    </source>
</evidence>